<evidence type="ECO:0000259" key="1">
    <source>
        <dbReference type="Pfam" id="PF09643"/>
    </source>
</evidence>
<dbReference type="EMBL" id="DXAQ01000155">
    <property type="protein sequence ID" value="HIZ90355.1"/>
    <property type="molecule type" value="Genomic_DNA"/>
</dbReference>
<dbReference type="AlphaFoldDB" id="A0A9D2GX45"/>
<name>A0A9D2GX45_9BACT</name>
<proteinExistence type="predicted"/>
<organism evidence="2 3">
    <name type="scientific">Candidatus Mucispirillum faecigallinarum</name>
    <dbReference type="NCBI Taxonomy" id="2838699"/>
    <lineage>
        <taxon>Bacteria</taxon>
        <taxon>Pseudomonadati</taxon>
        <taxon>Deferribacterota</taxon>
        <taxon>Deferribacteres</taxon>
        <taxon>Deferribacterales</taxon>
        <taxon>Mucispirillaceae</taxon>
        <taxon>Mucispirillum</taxon>
    </lineage>
</organism>
<dbReference type="Gene3D" id="2.30.30.290">
    <property type="entry name" value="YopX-like domains"/>
    <property type="match status" value="1"/>
</dbReference>
<accession>A0A9D2GX45</accession>
<evidence type="ECO:0000313" key="2">
    <source>
        <dbReference type="EMBL" id="HIZ90355.1"/>
    </source>
</evidence>
<feature type="domain" description="YopX protein" evidence="1">
    <location>
        <begin position="48"/>
        <end position="103"/>
    </location>
</feature>
<gene>
    <name evidence="2" type="ORF">H9804_10450</name>
</gene>
<evidence type="ECO:0000313" key="3">
    <source>
        <dbReference type="Proteomes" id="UP000824176"/>
    </source>
</evidence>
<comment type="caution">
    <text evidence="2">The sequence shown here is derived from an EMBL/GenBank/DDBJ whole genome shotgun (WGS) entry which is preliminary data.</text>
</comment>
<protein>
    <recommendedName>
        <fullName evidence="1">YopX protein domain-containing protein</fullName>
    </recommendedName>
</protein>
<dbReference type="Pfam" id="PF09643">
    <property type="entry name" value="YopX"/>
    <property type="match status" value="1"/>
</dbReference>
<reference evidence="2" key="2">
    <citation type="submission" date="2021-04" db="EMBL/GenBank/DDBJ databases">
        <authorList>
            <person name="Gilroy R."/>
        </authorList>
    </citation>
    <scope>NUCLEOTIDE SEQUENCE</scope>
    <source>
        <strain evidence="2">ChiW4-1371</strain>
    </source>
</reference>
<dbReference type="SUPFAM" id="SSF159006">
    <property type="entry name" value="YopX-like"/>
    <property type="match status" value="1"/>
</dbReference>
<dbReference type="Proteomes" id="UP000824176">
    <property type="component" value="Unassembled WGS sequence"/>
</dbReference>
<dbReference type="InterPro" id="IPR019096">
    <property type="entry name" value="YopX_protein"/>
</dbReference>
<dbReference type="InterPro" id="IPR023385">
    <property type="entry name" value="YopX-like_C"/>
</dbReference>
<sequence>MQQEMEFRAVSPKGTVYTGGFFSDGEKVGVIRNDMRGLKISYAPGSAYMGFYTGLKDKKGFKIFTNDLVEISSSNEFNGLKGIVLFYKGDCLVGTEKGYFYLNNAESEYVTKGNAMQHVKELSDKLKDMLIVVKGVE</sequence>
<reference evidence="2" key="1">
    <citation type="journal article" date="2021" name="PeerJ">
        <title>Extensive microbial diversity within the chicken gut microbiome revealed by metagenomics and culture.</title>
        <authorList>
            <person name="Gilroy R."/>
            <person name="Ravi A."/>
            <person name="Getino M."/>
            <person name="Pursley I."/>
            <person name="Horton D.L."/>
            <person name="Alikhan N.F."/>
            <person name="Baker D."/>
            <person name="Gharbi K."/>
            <person name="Hall N."/>
            <person name="Watson M."/>
            <person name="Adriaenssens E.M."/>
            <person name="Foster-Nyarko E."/>
            <person name="Jarju S."/>
            <person name="Secka A."/>
            <person name="Antonio M."/>
            <person name="Oren A."/>
            <person name="Chaudhuri R.R."/>
            <person name="La Ragione R."/>
            <person name="Hildebrand F."/>
            <person name="Pallen M.J."/>
        </authorList>
    </citation>
    <scope>NUCLEOTIDE SEQUENCE</scope>
    <source>
        <strain evidence="2">ChiW4-1371</strain>
    </source>
</reference>